<keyword evidence="3" id="KW-1185">Reference proteome</keyword>
<reference evidence="2 3" key="1">
    <citation type="journal article" date="2019" name="Int. J. Syst. Evol. Microbiol.">
        <title>The Global Catalogue of Microorganisms (GCM) 10K type strain sequencing project: providing services to taxonomists for standard genome sequencing and annotation.</title>
        <authorList>
            <consortium name="The Broad Institute Genomics Platform"/>
            <consortium name="The Broad Institute Genome Sequencing Center for Infectious Disease"/>
            <person name="Wu L."/>
            <person name="Ma J."/>
        </authorList>
    </citation>
    <scope>NUCLEOTIDE SEQUENCE [LARGE SCALE GENOMIC DNA]</scope>
    <source>
        <strain evidence="2 3">JCM 15933</strain>
    </source>
</reference>
<feature type="domain" description="Polymerase nucleotidyl transferase" evidence="1">
    <location>
        <begin position="13"/>
        <end position="55"/>
    </location>
</feature>
<evidence type="ECO:0000313" key="3">
    <source>
        <dbReference type="Proteomes" id="UP001501470"/>
    </source>
</evidence>
<dbReference type="Proteomes" id="UP001501470">
    <property type="component" value="Unassembled WGS sequence"/>
</dbReference>
<evidence type="ECO:0000313" key="2">
    <source>
        <dbReference type="EMBL" id="GAA1530888.1"/>
    </source>
</evidence>
<dbReference type="SUPFAM" id="SSF81301">
    <property type="entry name" value="Nucleotidyltransferase"/>
    <property type="match status" value="1"/>
</dbReference>
<evidence type="ECO:0000259" key="1">
    <source>
        <dbReference type="Pfam" id="PF01909"/>
    </source>
</evidence>
<proteinExistence type="predicted"/>
<protein>
    <submittedName>
        <fullName evidence="2">Nucleotidyltransferase domain-containing protein</fullName>
    </submittedName>
</protein>
<dbReference type="RefSeq" id="WP_344505107.1">
    <property type="nucleotide sequence ID" value="NZ_BAAAQD010000011.1"/>
</dbReference>
<dbReference type="InterPro" id="IPR043519">
    <property type="entry name" value="NT_sf"/>
</dbReference>
<comment type="caution">
    <text evidence="2">The sequence shown here is derived from an EMBL/GenBank/DDBJ whole genome shotgun (WGS) entry which is preliminary data.</text>
</comment>
<gene>
    <name evidence="2" type="ORF">GCM10009827_055740</name>
</gene>
<sequence length="240" mass="25809">MPDHAVALAAFGEELRALGWVTDLLVAGSLATGDYVPGVSDLDLVAVTDGPVGDDRQAQLAALHRRLDATTAAGLDLGCVYVDVGGRDGIGVQHPTWTHGLLVLRILSLVSRAELAHHGYAVFGRAPQALFPAVTGDDVREAARAELTGYWAWASRRPWIFLSPLMIDLGLTSMARGRHALRTGELLTKSLAVEQAAAPAWLVGQLRARRRGEAVASPRLRAAWIAWRDTRRTCRAATAR</sequence>
<dbReference type="InterPro" id="IPR002934">
    <property type="entry name" value="Polymerase_NTP_transf_dom"/>
</dbReference>
<accession>A0ABN2AZN2</accession>
<name>A0ABN2AZN2_9ACTN</name>
<organism evidence="2 3">
    <name type="scientific">Dactylosporangium maewongense</name>
    <dbReference type="NCBI Taxonomy" id="634393"/>
    <lineage>
        <taxon>Bacteria</taxon>
        <taxon>Bacillati</taxon>
        <taxon>Actinomycetota</taxon>
        <taxon>Actinomycetes</taxon>
        <taxon>Micromonosporales</taxon>
        <taxon>Micromonosporaceae</taxon>
        <taxon>Dactylosporangium</taxon>
    </lineage>
</organism>
<dbReference type="EMBL" id="BAAAQD010000011">
    <property type="protein sequence ID" value="GAA1530888.1"/>
    <property type="molecule type" value="Genomic_DNA"/>
</dbReference>
<dbReference type="Pfam" id="PF01909">
    <property type="entry name" value="NTP_transf_2"/>
    <property type="match status" value="1"/>
</dbReference>